<protein>
    <recommendedName>
        <fullName evidence="5">Wax synthase domain-containing protein</fullName>
    </recommendedName>
</protein>
<proteinExistence type="predicted"/>
<accession>A0A2N1JD62</accession>
<gene>
    <name evidence="3" type="ORF">MVES_001484</name>
</gene>
<feature type="transmembrane region" description="Helical" evidence="2">
    <location>
        <begin position="76"/>
        <end position="95"/>
    </location>
</feature>
<feature type="compositionally biased region" description="Basic and acidic residues" evidence="1">
    <location>
        <begin position="331"/>
        <end position="342"/>
    </location>
</feature>
<evidence type="ECO:0000313" key="3">
    <source>
        <dbReference type="EMBL" id="PKI84488.1"/>
    </source>
</evidence>
<dbReference type="AlphaFoldDB" id="A0A2N1JD62"/>
<name>A0A2N1JD62_9BASI</name>
<dbReference type="EMBL" id="KZ454989">
    <property type="protein sequence ID" value="PKI84488.1"/>
    <property type="molecule type" value="Genomic_DNA"/>
</dbReference>
<feature type="compositionally biased region" description="Polar residues" evidence="1">
    <location>
        <begin position="313"/>
        <end position="323"/>
    </location>
</feature>
<evidence type="ECO:0008006" key="5">
    <source>
        <dbReference type="Google" id="ProtNLM"/>
    </source>
</evidence>
<feature type="transmembrane region" description="Helical" evidence="2">
    <location>
        <begin position="107"/>
        <end position="131"/>
    </location>
</feature>
<dbReference type="GO" id="GO:0006629">
    <property type="term" value="P:lipid metabolic process"/>
    <property type="evidence" value="ECO:0007669"/>
    <property type="project" value="InterPro"/>
</dbReference>
<feature type="transmembrane region" description="Helical" evidence="2">
    <location>
        <begin position="238"/>
        <end position="261"/>
    </location>
</feature>
<dbReference type="PANTHER" id="PTHR31595">
    <property type="entry name" value="LONG-CHAIN-ALCOHOL O-FATTY-ACYLTRANSFERASE 3-RELATED"/>
    <property type="match status" value="1"/>
</dbReference>
<keyword evidence="4" id="KW-1185">Reference proteome</keyword>
<reference evidence="3 4" key="1">
    <citation type="submission" date="2017-10" db="EMBL/GenBank/DDBJ databases">
        <title>A novel species of cold-tolerant Malassezia isolated from bats.</title>
        <authorList>
            <person name="Lorch J.M."/>
            <person name="Palmer J.M."/>
            <person name="Vanderwolf K.J."/>
            <person name="Schmidt K.Z."/>
            <person name="Verant M.L."/>
            <person name="Weller T.J."/>
            <person name="Blehert D.S."/>
        </authorList>
    </citation>
    <scope>NUCLEOTIDE SEQUENCE [LARGE SCALE GENOMIC DNA]</scope>
    <source>
        <strain evidence="3 4">NWHC:44797-103</strain>
    </source>
</reference>
<evidence type="ECO:0000256" key="2">
    <source>
        <dbReference type="SAM" id="Phobius"/>
    </source>
</evidence>
<keyword evidence="2" id="KW-0472">Membrane</keyword>
<dbReference type="PANTHER" id="PTHR31595:SF57">
    <property type="entry name" value="OS04G0481900 PROTEIN"/>
    <property type="match status" value="1"/>
</dbReference>
<feature type="region of interest" description="Disordered" evidence="1">
    <location>
        <begin position="305"/>
        <end position="349"/>
    </location>
</feature>
<evidence type="ECO:0000256" key="1">
    <source>
        <dbReference type="SAM" id="MobiDB-lite"/>
    </source>
</evidence>
<organism evidence="3 4">
    <name type="scientific">Malassezia vespertilionis</name>
    <dbReference type="NCBI Taxonomy" id="2020962"/>
    <lineage>
        <taxon>Eukaryota</taxon>
        <taxon>Fungi</taxon>
        <taxon>Dikarya</taxon>
        <taxon>Basidiomycota</taxon>
        <taxon>Ustilaginomycotina</taxon>
        <taxon>Malasseziomycetes</taxon>
        <taxon>Malasseziales</taxon>
        <taxon>Malasseziaceae</taxon>
        <taxon>Malassezia</taxon>
    </lineage>
</organism>
<feature type="transmembrane region" description="Helical" evidence="2">
    <location>
        <begin position="201"/>
        <end position="218"/>
    </location>
</feature>
<feature type="transmembrane region" description="Helical" evidence="2">
    <location>
        <begin position="425"/>
        <end position="446"/>
    </location>
</feature>
<feature type="transmembrane region" description="Helical" evidence="2">
    <location>
        <begin position="384"/>
        <end position="404"/>
    </location>
</feature>
<evidence type="ECO:0000313" key="4">
    <source>
        <dbReference type="Proteomes" id="UP000232875"/>
    </source>
</evidence>
<keyword evidence="2" id="KW-1133">Transmembrane helix</keyword>
<dbReference type="GO" id="GO:0008374">
    <property type="term" value="F:O-acyltransferase activity"/>
    <property type="evidence" value="ECO:0007669"/>
    <property type="project" value="InterPro"/>
</dbReference>
<sequence length="474" mass="54632">MTLQFLPNKPVLPLKAQHDPFPWMARNVPRLLDFSPMPIPRENVVLAWAHKLGFETVSYSGEYFNIITMMNEVTRLCIDMNVITILIYTLFHLTANAGRLTRRVGGFAAALFILSWPFWAGTGTINMLNFLRTGISFRTSLLAWDIMQIRDVEEVKSWSYFKFISHLWLFPMEENQIEARRQKLGYEPNARIECLKQIPEGLVHLAIAGVLLFFVPPASVYDSLDLLPSVVHNILVGFLIYLLLSSMGVLSLSLAGFILGIEQQPMFQNPLGATRVRVFWSRWNRAIATVLHRVIFGGKNTHKTLDQRRSETKGVSSAPNGSKVSALRQRVVAEEEKERSEMPTEAPPKKRRPFLPMAALAVTTFFVSGLFHEYLIFQAFHANFGYNTAFFLLNGFATVLSSAVQRYLPSVDRRIHWSVRYALMWTFYCFIVRLFLYPFIAANFFASFQKVFFELIIPRKMERPKPMFIYLFRQ</sequence>
<dbReference type="STRING" id="2020962.A0A2N1JD62"/>
<dbReference type="InterPro" id="IPR044851">
    <property type="entry name" value="Wax_synthase"/>
</dbReference>
<dbReference type="Proteomes" id="UP000232875">
    <property type="component" value="Unassembled WGS sequence"/>
</dbReference>
<feature type="transmembrane region" description="Helical" evidence="2">
    <location>
        <begin position="354"/>
        <end position="372"/>
    </location>
</feature>
<dbReference type="OrthoDB" id="1077582at2759"/>
<keyword evidence="2" id="KW-0812">Transmembrane</keyword>